<dbReference type="Proteomes" id="UP000822476">
    <property type="component" value="Unassembled WGS sequence"/>
</dbReference>
<accession>A0A8S9YNE4</accession>
<keyword evidence="2" id="KW-1185">Reference proteome</keyword>
<organism evidence="1 2">
    <name type="scientific">Paragonimus skrjabini miyazakii</name>
    <dbReference type="NCBI Taxonomy" id="59628"/>
    <lineage>
        <taxon>Eukaryota</taxon>
        <taxon>Metazoa</taxon>
        <taxon>Spiralia</taxon>
        <taxon>Lophotrochozoa</taxon>
        <taxon>Platyhelminthes</taxon>
        <taxon>Trematoda</taxon>
        <taxon>Digenea</taxon>
        <taxon>Plagiorchiida</taxon>
        <taxon>Troglotremata</taxon>
        <taxon>Troglotrematidae</taxon>
        <taxon>Paragonimus</taxon>
    </lineage>
</organism>
<gene>
    <name evidence="1" type="ORF">EG68_12229</name>
</gene>
<comment type="caution">
    <text evidence="1">The sequence shown here is derived from an EMBL/GenBank/DDBJ whole genome shotgun (WGS) entry which is preliminary data.</text>
</comment>
<sequence>MPQICKFGITNGILMAKRMMNLPKLSDWN</sequence>
<name>A0A8S9YNE4_9TREM</name>
<evidence type="ECO:0000313" key="1">
    <source>
        <dbReference type="EMBL" id="KAF7234114.1"/>
    </source>
</evidence>
<protein>
    <submittedName>
        <fullName evidence="1">Uncharacterized protein</fullName>
    </submittedName>
</protein>
<dbReference type="EMBL" id="JTDE01012473">
    <property type="protein sequence ID" value="KAF7234114.1"/>
    <property type="molecule type" value="Genomic_DNA"/>
</dbReference>
<proteinExistence type="predicted"/>
<reference evidence="1" key="1">
    <citation type="submission" date="2019-07" db="EMBL/GenBank/DDBJ databases">
        <title>Annotation for the trematode Paragonimus miyazaki's.</title>
        <authorList>
            <person name="Choi Y.-J."/>
        </authorList>
    </citation>
    <scope>NUCLEOTIDE SEQUENCE</scope>
    <source>
        <strain evidence="1">Japan</strain>
    </source>
</reference>
<evidence type="ECO:0000313" key="2">
    <source>
        <dbReference type="Proteomes" id="UP000822476"/>
    </source>
</evidence>
<dbReference type="AlphaFoldDB" id="A0A8S9YNE4"/>